<dbReference type="EMBL" id="FJYW01000009">
    <property type="protein sequence ID" value="CZX98414.1"/>
    <property type="molecule type" value="Genomic_DNA"/>
</dbReference>
<dbReference type="RefSeq" id="WP_023295690.1">
    <property type="nucleotide sequence ID" value="NZ_BMAB01000040.1"/>
</dbReference>
<sequence length="195" mass="21405">MKRLICSLPLLVAVSSHVSASEMTGFATQYYDEDGSLTEISTIVPLSPTITIGKKTVQMEVTHLSQIFSTYVEKDSSAHWICLHDDDGTNYWFISDNEMGAGLLTALAISRDGIHKECVNTTERVSVSVSGVPLLNATHGDLVELFGKKAIGNRKKILLYQETPVQDGFVQNNTVSYYFDGEKLRGVIIGQITSN</sequence>
<evidence type="ECO:0000313" key="3">
    <source>
        <dbReference type="Proteomes" id="UP000076205"/>
    </source>
</evidence>
<gene>
    <name evidence="2" type="ORF">SAMEA2273352_03869</name>
</gene>
<proteinExistence type="predicted"/>
<name>A0A822X3X3_9ENTR</name>
<feature type="signal peptide" evidence="1">
    <location>
        <begin position="1"/>
        <end position="20"/>
    </location>
</feature>
<reference evidence="2 3" key="1">
    <citation type="submission" date="2016-03" db="EMBL/GenBank/DDBJ databases">
        <authorList>
            <consortium name="Pathogen Informatics"/>
        </authorList>
    </citation>
    <scope>NUCLEOTIDE SEQUENCE [LARGE SCALE GENOMIC DNA]</scope>
    <source>
        <strain evidence="3">e1424</strain>
    </source>
</reference>
<organism evidence="2 3">
    <name type="scientific">Enterobacter hormaechei</name>
    <dbReference type="NCBI Taxonomy" id="158836"/>
    <lineage>
        <taxon>Bacteria</taxon>
        <taxon>Pseudomonadati</taxon>
        <taxon>Pseudomonadota</taxon>
        <taxon>Gammaproteobacteria</taxon>
        <taxon>Enterobacterales</taxon>
        <taxon>Enterobacteriaceae</taxon>
        <taxon>Enterobacter</taxon>
        <taxon>Enterobacter cloacae complex</taxon>
    </lineage>
</organism>
<keyword evidence="1" id="KW-0732">Signal</keyword>
<feature type="chain" id="PRO_5032744669" evidence="1">
    <location>
        <begin position="21"/>
        <end position="195"/>
    </location>
</feature>
<evidence type="ECO:0000256" key="1">
    <source>
        <dbReference type="SAM" id="SignalP"/>
    </source>
</evidence>
<dbReference type="Proteomes" id="UP000076205">
    <property type="component" value="Unassembled WGS sequence"/>
</dbReference>
<evidence type="ECO:0000313" key="2">
    <source>
        <dbReference type="EMBL" id="CZX98414.1"/>
    </source>
</evidence>
<dbReference type="AlphaFoldDB" id="A0A822X3X3"/>
<protein>
    <submittedName>
        <fullName evidence="2">Uncharacterized protein</fullName>
    </submittedName>
</protein>
<comment type="caution">
    <text evidence="2">The sequence shown here is derived from an EMBL/GenBank/DDBJ whole genome shotgun (WGS) entry which is preliminary data.</text>
</comment>
<accession>A0A822X3X3</accession>